<protein>
    <recommendedName>
        <fullName evidence="2">FAD assembly factor SdhE</fullName>
    </recommendedName>
</protein>
<dbReference type="Gene3D" id="1.10.150.250">
    <property type="entry name" value="Flavinator of succinate dehydrogenase"/>
    <property type="match status" value="1"/>
</dbReference>
<dbReference type="KEGG" id="ppru:FDP22_12315"/>
<dbReference type="AlphaFoldDB" id="A0A5B8FVN4"/>
<dbReference type="OrthoDB" id="9807264at2"/>
<evidence type="ECO:0000256" key="3">
    <source>
        <dbReference type="ARBA" id="ARBA00023186"/>
    </source>
</evidence>
<evidence type="ECO:0000256" key="1">
    <source>
        <dbReference type="ARBA" id="ARBA00008571"/>
    </source>
</evidence>
<dbReference type="Proteomes" id="UP000305888">
    <property type="component" value="Chromosome"/>
</dbReference>
<comment type="similarity">
    <text evidence="1">Belongs to the SdhE FAD assembly factor family.</text>
</comment>
<dbReference type="InterPro" id="IPR005631">
    <property type="entry name" value="SDH"/>
</dbReference>
<dbReference type="PANTHER" id="PTHR12469">
    <property type="entry name" value="PROTEIN EMI5 HOMOLOG, MITOCHONDRIAL"/>
    <property type="match status" value="1"/>
</dbReference>
<keyword evidence="5" id="KW-1185">Reference proteome</keyword>
<organism evidence="4 5">
    <name type="scientific">Paroceanicella profunda</name>
    <dbReference type="NCBI Taxonomy" id="2579971"/>
    <lineage>
        <taxon>Bacteria</taxon>
        <taxon>Pseudomonadati</taxon>
        <taxon>Pseudomonadota</taxon>
        <taxon>Alphaproteobacteria</taxon>
        <taxon>Rhodobacterales</taxon>
        <taxon>Paracoccaceae</taxon>
        <taxon>Paroceanicella</taxon>
    </lineage>
</organism>
<dbReference type="Pfam" id="PF03937">
    <property type="entry name" value="Sdh5"/>
    <property type="match status" value="1"/>
</dbReference>
<name>A0A5B8FVN4_9RHOB</name>
<dbReference type="SUPFAM" id="SSF109910">
    <property type="entry name" value="YgfY-like"/>
    <property type="match status" value="1"/>
</dbReference>
<sequence length="85" mass="9609">MDSTEITLKRLRIRSWRRGMKEMDIILGGFADTRLASLAPERLAGYERLLEENDQDLFLWVTGRAPVPEAHAGIVAEIRDGMGPK</sequence>
<reference evidence="4 5" key="1">
    <citation type="submission" date="2019-06" db="EMBL/GenBank/DDBJ databases">
        <title>Genome sequence of Rhodobacteraceae bacterium D4M1.</title>
        <authorList>
            <person name="Cao J."/>
        </authorList>
    </citation>
    <scope>NUCLEOTIDE SEQUENCE [LARGE SCALE GENOMIC DNA]</scope>
    <source>
        <strain evidence="4 5">D4M1</strain>
    </source>
</reference>
<dbReference type="InterPro" id="IPR036714">
    <property type="entry name" value="SDH_sf"/>
</dbReference>
<keyword evidence="3" id="KW-0143">Chaperone</keyword>
<dbReference type="EMBL" id="CP040818">
    <property type="protein sequence ID" value="QDL92495.1"/>
    <property type="molecule type" value="Genomic_DNA"/>
</dbReference>
<evidence type="ECO:0000313" key="5">
    <source>
        <dbReference type="Proteomes" id="UP000305888"/>
    </source>
</evidence>
<dbReference type="PANTHER" id="PTHR12469:SF2">
    <property type="entry name" value="SUCCINATE DEHYDROGENASE ASSEMBLY FACTOR 2, MITOCHONDRIAL"/>
    <property type="match status" value="1"/>
</dbReference>
<accession>A0A5B8FVN4</accession>
<proteinExistence type="inferred from homology"/>
<evidence type="ECO:0000313" key="4">
    <source>
        <dbReference type="EMBL" id="QDL92495.1"/>
    </source>
</evidence>
<dbReference type="RefSeq" id="WP_138578890.1">
    <property type="nucleotide sequence ID" value="NZ_CP040818.1"/>
</dbReference>
<dbReference type="GO" id="GO:0006099">
    <property type="term" value="P:tricarboxylic acid cycle"/>
    <property type="evidence" value="ECO:0007669"/>
    <property type="project" value="TreeGrafter"/>
</dbReference>
<evidence type="ECO:0000256" key="2">
    <source>
        <dbReference type="ARBA" id="ARBA00019418"/>
    </source>
</evidence>
<gene>
    <name evidence="4" type="ORF">FDP22_12315</name>
</gene>